<protein>
    <submittedName>
        <fullName evidence="2">Uncharacterized protein</fullName>
    </submittedName>
</protein>
<name>A0A7Z0QLC4_9BRAD</name>
<reference evidence="2" key="2">
    <citation type="submission" date="2020-06" db="EMBL/GenBank/DDBJ databases">
        <title>Whole Genome Sequence of Bradyrhizobium sp. Strain 323S2.</title>
        <authorList>
            <person name="Bromfield E.S.P."/>
        </authorList>
    </citation>
    <scope>NUCLEOTIDE SEQUENCE [LARGE SCALE GENOMIC DNA]</scope>
    <source>
        <strain evidence="2">323S2</strain>
    </source>
</reference>
<feature type="compositionally biased region" description="Basic and acidic residues" evidence="1">
    <location>
        <begin position="109"/>
        <end position="133"/>
    </location>
</feature>
<gene>
    <name evidence="3" type="ORF">G6321_00054515</name>
    <name evidence="2" type="ORF">G6321_51815</name>
</gene>
<evidence type="ECO:0000313" key="3">
    <source>
        <dbReference type="EMBL" id="UGX99488.1"/>
    </source>
</evidence>
<reference evidence="3 4" key="1">
    <citation type="journal article" date="2017" name="Syst. Appl. Microbiol.">
        <title>Soybeans inoculated with root zone soils of Canadian native legumes harbour diverse and novel Bradyrhizobium spp. that possess agricultural potential.</title>
        <authorList>
            <person name="Bromfield E.S.P."/>
            <person name="Cloutier S."/>
            <person name="Tambong J.T."/>
            <person name="Tran Thi T.V."/>
        </authorList>
    </citation>
    <scope>NUCLEOTIDE SEQUENCE [LARGE SCALE GENOMIC DNA]</scope>
    <source>
        <strain evidence="3 4">323S2</strain>
    </source>
</reference>
<keyword evidence="3" id="KW-0614">Plasmid</keyword>
<dbReference type="EMBL" id="CP088281">
    <property type="protein sequence ID" value="UGX99488.1"/>
    <property type="molecule type" value="Genomic_DNA"/>
</dbReference>
<geneLocation type="plasmid" evidence="3 4">
    <name>pBb323S2b</name>
</geneLocation>
<evidence type="ECO:0000313" key="4">
    <source>
        <dbReference type="Proteomes" id="UP000564836"/>
    </source>
</evidence>
<evidence type="ECO:0000256" key="1">
    <source>
        <dbReference type="SAM" id="MobiDB-lite"/>
    </source>
</evidence>
<dbReference type="EMBL" id="JACBFH010000003">
    <property type="protein sequence ID" value="NYY96501.1"/>
    <property type="molecule type" value="Genomic_DNA"/>
</dbReference>
<reference evidence="3 4" key="3">
    <citation type="journal article" date="2022" name="Int. J. Syst. Evol. Microbiol.">
        <title>Strains of Bradyrhizobium barranii sp. nov. associated with legumes native to Canada are symbionts of soybeans and belong to different subspecies (subsp. barranii subsp. nov. and subsp. apii subsp. nov.) and symbiovars (sv. glycinearum and sv. septentrionale).</title>
        <authorList>
            <person name="Bromfield E.S.P."/>
            <person name="Cloutier S."/>
            <person name="Wasai-Hara S."/>
            <person name="Minamisawa K."/>
        </authorList>
    </citation>
    <scope>NUCLEOTIDE SEQUENCE [LARGE SCALE GENOMIC DNA]</scope>
    <source>
        <strain evidence="4">323S2</strain>
        <plasmid evidence="3 4">pBb323S2b</plasmid>
    </source>
</reference>
<organism evidence="2">
    <name type="scientific">Bradyrhizobium barranii subsp. barranii</name>
    <dbReference type="NCBI Taxonomy" id="2823807"/>
    <lineage>
        <taxon>Bacteria</taxon>
        <taxon>Pseudomonadati</taxon>
        <taxon>Pseudomonadota</taxon>
        <taxon>Alphaproteobacteria</taxon>
        <taxon>Hyphomicrobiales</taxon>
        <taxon>Nitrobacteraceae</taxon>
        <taxon>Bradyrhizobium</taxon>
        <taxon>Bradyrhizobium barranii</taxon>
    </lineage>
</organism>
<accession>A0A7Z0QLC4</accession>
<feature type="region of interest" description="Disordered" evidence="1">
    <location>
        <begin position="62"/>
        <end position="133"/>
    </location>
</feature>
<dbReference type="Proteomes" id="UP000564836">
    <property type="component" value="Plasmid pBb323S2b"/>
</dbReference>
<proteinExistence type="predicted"/>
<dbReference type="AlphaFoldDB" id="A0A7Z0QLC4"/>
<feature type="compositionally biased region" description="Low complexity" evidence="1">
    <location>
        <begin position="76"/>
        <end position="96"/>
    </location>
</feature>
<sequence>MASVHMRARQQAGHTRRRLCGSGLWSQRRDAHLAHQSLHAFAIDATAFANRIAMNDDLDSLLSGQGGAVSETETNEVQQQEAQVSEGEGQQEQISEGGEGETQGQSKMVPHEALHAEKQKVKRYTEEVSEFRS</sequence>
<evidence type="ECO:0000313" key="2">
    <source>
        <dbReference type="EMBL" id="NYY96501.1"/>
    </source>
</evidence>